<dbReference type="EMBL" id="ARYM01000001">
    <property type="protein sequence ID" value="KDA00642.1"/>
    <property type="molecule type" value="Genomic_DNA"/>
</dbReference>
<keyword evidence="3 6" id="KW-0812">Transmembrane</keyword>
<comment type="subcellular location">
    <subcellularLocation>
        <location evidence="1">Membrane</location>
        <topology evidence="1">Multi-pass membrane protein</topology>
    </subcellularLocation>
</comment>
<evidence type="ECO:0000256" key="6">
    <source>
        <dbReference type="SAM" id="Phobius"/>
    </source>
</evidence>
<keyword evidence="5 6" id="KW-0472">Membrane</keyword>
<name>A0A062VLV0_9PROT</name>
<accession>A0A062VLV0</accession>
<dbReference type="GO" id="GO:0005886">
    <property type="term" value="C:plasma membrane"/>
    <property type="evidence" value="ECO:0007669"/>
    <property type="project" value="TreeGrafter"/>
</dbReference>
<dbReference type="PANTHER" id="PTHR38459">
    <property type="entry name" value="PROPHAGE BACTOPRENOL-LINKED GLUCOSE TRANSLOCASE HOMOLOG"/>
    <property type="match status" value="1"/>
</dbReference>
<dbReference type="GO" id="GO:0000271">
    <property type="term" value="P:polysaccharide biosynthetic process"/>
    <property type="evidence" value="ECO:0007669"/>
    <property type="project" value="InterPro"/>
</dbReference>
<evidence type="ECO:0000259" key="7">
    <source>
        <dbReference type="Pfam" id="PF04138"/>
    </source>
</evidence>
<dbReference type="PANTHER" id="PTHR38459:SF1">
    <property type="entry name" value="PROPHAGE BACTOPRENOL-LINKED GLUCOSE TRANSLOCASE HOMOLOG"/>
    <property type="match status" value="1"/>
</dbReference>
<organism evidence="8 9">
    <name type="scientific">Hyphomonas polymorpha PS728</name>
    <dbReference type="NCBI Taxonomy" id="1280954"/>
    <lineage>
        <taxon>Bacteria</taxon>
        <taxon>Pseudomonadati</taxon>
        <taxon>Pseudomonadota</taxon>
        <taxon>Alphaproteobacteria</taxon>
        <taxon>Hyphomonadales</taxon>
        <taxon>Hyphomonadaceae</taxon>
        <taxon>Hyphomonas</taxon>
    </lineage>
</organism>
<proteinExistence type="inferred from homology"/>
<keyword evidence="4 6" id="KW-1133">Transmembrane helix</keyword>
<feature type="transmembrane region" description="Helical" evidence="6">
    <location>
        <begin position="72"/>
        <end position="93"/>
    </location>
</feature>
<dbReference type="AlphaFoldDB" id="A0A062VLV0"/>
<evidence type="ECO:0000256" key="5">
    <source>
        <dbReference type="ARBA" id="ARBA00023136"/>
    </source>
</evidence>
<comment type="caution">
    <text evidence="8">The sequence shown here is derived from an EMBL/GenBank/DDBJ whole genome shotgun (WGS) entry which is preliminary data.</text>
</comment>
<feature type="transmembrane region" description="Helical" evidence="6">
    <location>
        <begin position="105"/>
        <end position="126"/>
    </location>
</feature>
<dbReference type="RefSeq" id="WP_051612153.1">
    <property type="nucleotide sequence ID" value="NZ_ARYM01000001.1"/>
</dbReference>
<dbReference type="InterPro" id="IPR007267">
    <property type="entry name" value="GtrA_DPMS_TM"/>
</dbReference>
<comment type="similarity">
    <text evidence="2">Belongs to the GtrA family.</text>
</comment>
<feature type="domain" description="GtrA/DPMS transmembrane" evidence="7">
    <location>
        <begin position="11"/>
        <end position="125"/>
    </location>
</feature>
<evidence type="ECO:0000256" key="3">
    <source>
        <dbReference type="ARBA" id="ARBA00022692"/>
    </source>
</evidence>
<evidence type="ECO:0000313" key="9">
    <source>
        <dbReference type="Proteomes" id="UP000027100"/>
    </source>
</evidence>
<feature type="transmembrane region" description="Helical" evidence="6">
    <location>
        <begin position="42"/>
        <end position="60"/>
    </location>
</feature>
<evidence type="ECO:0000313" key="8">
    <source>
        <dbReference type="EMBL" id="KDA00642.1"/>
    </source>
</evidence>
<evidence type="ECO:0000256" key="4">
    <source>
        <dbReference type="ARBA" id="ARBA00022989"/>
    </source>
</evidence>
<reference evidence="8 9" key="1">
    <citation type="journal article" date="2014" name="Antonie Van Leeuwenhoek">
        <title>Hyphomonas beringensis sp. nov. and Hyphomonas chukchiensis sp. nov., isolated from surface seawater of the Bering Sea and Chukchi Sea.</title>
        <authorList>
            <person name="Li C."/>
            <person name="Lai Q."/>
            <person name="Li G."/>
            <person name="Dong C."/>
            <person name="Wang J."/>
            <person name="Liao Y."/>
            <person name="Shao Z."/>
        </authorList>
    </citation>
    <scope>NUCLEOTIDE SEQUENCE [LARGE SCALE GENOMIC DNA]</scope>
    <source>
        <strain evidence="8 9">PS728</strain>
    </source>
</reference>
<dbReference type="PATRIC" id="fig|1280954.3.peg.287"/>
<feature type="transmembrane region" description="Helical" evidence="6">
    <location>
        <begin position="12"/>
        <end position="30"/>
    </location>
</feature>
<dbReference type="eggNOG" id="COG2246">
    <property type="taxonomic scope" value="Bacteria"/>
</dbReference>
<evidence type="ECO:0000256" key="1">
    <source>
        <dbReference type="ARBA" id="ARBA00004141"/>
    </source>
</evidence>
<protein>
    <submittedName>
        <fullName evidence="8">Polysaccharide biosynthesis protein</fullName>
    </submittedName>
</protein>
<sequence>MHGLTAPAIIRYAITGACVALLYAGLYFLMTRLAHWDRVPASAVALVCAVCLQYFMHAVFTFRRTWKDQQQAARFVITVGTGLFVSHGVTAWAAPALGIPEAASLVLIMLVLPLVNLVIFGLWVFARR</sequence>
<dbReference type="STRING" id="1280954.HPO_01395"/>
<dbReference type="InterPro" id="IPR051401">
    <property type="entry name" value="GtrA_CellWall_Glycosyl"/>
</dbReference>
<evidence type="ECO:0000256" key="2">
    <source>
        <dbReference type="ARBA" id="ARBA00009399"/>
    </source>
</evidence>
<gene>
    <name evidence="8" type="ORF">HPO_01395</name>
</gene>
<keyword evidence="9" id="KW-1185">Reference proteome</keyword>
<dbReference type="Pfam" id="PF04138">
    <property type="entry name" value="GtrA_DPMS_TM"/>
    <property type="match status" value="1"/>
</dbReference>
<dbReference type="Proteomes" id="UP000027100">
    <property type="component" value="Unassembled WGS sequence"/>
</dbReference>